<sequence>MCIIDLVPCLHFTPNGVLLPSVNDVAIAVETKGRGSNGFPVARNSTFPIADSNSTVFHSVVDGQLITDNKIFFQPDQDRSKESNMLYQTHSIDEAPRSGARDSMESKHDLEHETERVEQDEPGVFITLAHLPGGEKDLKRVRFSRKKFSEREAEHWWVENRARVYKHYNFRVVQIETKGTESNGFLVACISTFPIADSNGTVSHSVLDGPVITNDKISFQPVQDRSTESNMLYQTHNIDEAPRSGARDSMDSKHDHGHEREWVELDEPGVYITLAHLPGGEKDLKCVRFRYYIWCSPSFSDTIFWLIALSSDPD</sequence>
<feature type="region of interest" description="Disordered" evidence="4">
    <location>
        <begin position="91"/>
        <end position="118"/>
    </location>
</feature>
<reference evidence="6 7" key="1">
    <citation type="journal article" date="2021" name="Nat. Plants">
        <title>The Taxus genome provides insights into paclitaxel biosynthesis.</title>
        <authorList>
            <person name="Xiong X."/>
            <person name="Gou J."/>
            <person name="Liao Q."/>
            <person name="Li Y."/>
            <person name="Zhou Q."/>
            <person name="Bi G."/>
            <person name="Li C."/>
            <person name="Du R."/>
            <person name="Wang X."/>
            <person name="Sun T."/>
            <person name="Guo L."/>
            <person name="Liang H."/>
            <person name="Lu P."/>
            <person name="Wu Y."/>
            <person name="Zhang Z."/>
            <person name="Ro D.K."/>
            <person name="Shang Y."/>
            <person name="Huang S."/>
            <person name="Yan J."/>
        </authorList>
    </citation>
    <scope>NUCLEOTIDE SEQUENCE [LARGE SCALE GENOMIC DNA]</scope>
    <source>
        <strain evidence="6">Ta-2019</strain>
    </source>
</reference>
<dbReference type="InterPro" id="IPR044532">
    <property type="entry name" value="BRX-like"/>
</dbReference>
<dbReference type="PANTHER" id="PTHR46058:SF40">
    <property type="entry name" value="BRX DOMAIN-CONTAINING PROTEIN"/>
    <property type="match status" value="1"/>
</dbReference>
<comment type="caution">
    <text evidence="6">The sequence shown here is derived from an EMBL/GenBank/DDBJ whole genome shotgun (WGS) entry which is preliminary data.</text>
</comment>
<dbReference type="GO" id="GO:0005634">
    <property type="term" value="C:nucleus"/>
    <property type="evidence" value="ECO:0007669"/>
    <property type="project" value="UniProtKB-SubCell"/>
</dbReference>
<evidence type="ECO:0000313" key="7">
    <source>
        <dbReference type="Proteomes" id="UP000824469"/>
    </source>
</evidence>
<dbReference type="EMBL" id="JAHRHJ020000004">
    <property type="protein sequence ID" value="KAH9318735.1"/>
    <property type="molecule type" value="Genomic_DNA"/>
</dbReference>
<evidence type="ECO:0000256" key="2">
    <source>
        <dbReference type="ARBA" id="ARBA00009057"/>
    </source>
</evidence>
<feature type="domain" description="BRX" evidence="5">
    <location>
        <begin position="260"/>
        <end position="314"/>
    </location>
</feature>
<keyword evidence="7" id="KW-1185">Reference proteome</keyword>
<dbReference type="PROSITE" id="PS51514">
    <property type="entry name" value="BRX"/>
    <property type="match status" value="2"/>
</dbReference>
<gene>
    <name evidence="6" type="ORF">KI387_020504</name>
</gene>
<evidence type="ECO:0000256" key="1">
    <source>
        <dbReference type="ARBA" id="ARBA00004123"/>
    </source>
</evidence>
<dbReference type="PANTHER" id="PTHR46058">
    <property type="entry name" value="PROTEIN BREVIS RADIX-LIKE 1"/>
    <property type="match status" value="1"/>
</dbReference>
<evidence type="ECO:0000256" key="4">
    <source>
        <dbReference type="SAM" id="MobiDB-lite"/>
    </source>
</evidence>
<accession>A0AA38GC75</accession>
<evidence type="ECO:0000256" key="3">
    <source>
        <dbReference type="ARBA" id="ARBA00023242"/>
    </source>
</evidence>
<keyword evidence="3" id="KW-0539">Nucleus</keyword>
<dbReference type="Proteomes" id="UP000824469">
    <property type="component" value="Unassembled WGS sequence"/>
</dbReference>
<feature type="domain" description="BRX" evidence="5">
    <location>
        <begin position="114"/>
        <end position="169"/>
    </location>
</feature>
<evidence type="ECO:0000313" key="6">
    <source>
        <dbReference type="EMBL" id="KAH9318735.1"/>
    </source>
</evidence>
<dbReference type="InterPro" id="IPR013591">
    <property type="entry name" value="Brevis_radix_dom"/>
</dbReference>
<proteinExistence type="inferred from homology"/>
<dbReference type="AlphaFoldDB" id="A0AA38GC75"/>
<protein>
    <recommendedName>
        <fullName evidence="5">BRX domain-containing protein</fullName>
    </recommendedName>
</protein>
<evidence type="ECO:0000259" key="5">
    <source>
        <dbReference type="PROSITE" id="PS51514"/>
    </source>
</evidence>
<comment type="similarity">
    <text evidence="2">Belongs to the BRX family.</text>
</comment>
<comment type="subcellular location">
    <subcellularLocation>
        <location evidence="1">Nucleus</location>
    </subcellularLocation>
</comment>
<name>A0AA38GC75_TAXCH</name>
<organism evidence="6 7">
    <name type="scientific">Taxus chinensis</name>
    <name type="common">Chinese yew</name>
    <name type="synonym">Taxus wallichiana var. chinensis</name>
    <dbReference type="NCBI Taxonomy" id="29808"/>
    <lineage>
        <taxon>Eukaryota</taxon>
        <taxon>Viridiplantae</taxon>
        <taxon>Streptophyta</taxon>
        <taxon>Embryophyta</taxon>
        <taxon>Tracheophyta</taxon>
        <taxon>Spermatophyta</taxon>
        <taxon>Pinopsida</taxon>
        <taxon>Pinidae</taxon>
        <taxon>Conifers II</taxon>
        <taxon>Cupressales</taxon>
        <taxon>Taxaceae</taxon>
        <taxon>Taxus</taxon>
    </lineage>
</organism>
<dbReference type="Pfam" id="PF08381">
    <property type="entry name" value="BRX"/>
    <property type="match status" value="2"/>
</dbReference>